<dbReference type="InterPro" id="IPR018692">
    <property type="entry name" value="DUF2189"/>
</dbReference>
<feature type="transmembrane region" description="Helical" evidence="1">
    <location>
        <begin position="214"/>
        <end position="237"/>
    </location>
</feature>
<keyword evidence="3" id="KW-1185">Reference proteome</keyword>
<dbReference type="Proteomes" id="UP000094849">
    <property type="component" value="Unassembled WGS sequence"/>
</dbReference>
<accession>A0A1E2UMF6</accession>
<evidence type="ECO:0000256" key="1">
    <source>
        <dbReference type="SAM" id="Phobius"/>
    </source>
</evidence>
<keyword evidence="1" id="KW-0812">Transmembrane</keyword>
<dbReference type="RefSeq" id="WP_069015240.1">
    <property type="nucleotide sequence ID" value="NZ_LVJW01000006.1"/>
</dbReference>
<sequence length="261" mass="29435">MESTAYTGSTRWDELVVNRIAINEPLQWLSKGWQDMRDAGRYSLAYGAAIVLISALITYLLYVTESQFLLPFLVAGFFLIAPFLGIGLYQMSAHLERGESLKTCNAVEAWKRNHTHISMITGGFLIIMQLWIASNYVLFSLLYEGISPPLDNFFENVFLSEKGRIFTIASIMVGFFFAWWAYMISVITVPILIDRKIDGFTAIRLSVKSVLKNMPAMMLWAFMIVLIVGIGLVTYYIGLLIALPLIGHASWHAYRALVPPS</sequence>
<comment type="caution">
    <text evidence="2">The sequence shown here is derived from an EMBL/GenBank/DDBJ whole genome shotgun (WGS) entry which is preliminary data.</text>
</comment>
<reference evidence="2 3" key="1">
    <citation type="submission" date="2016-03" db="EMBL/GenBank/DDBJ databases">
        <title>Chemosynthetic sulphur-oxidizing symbionts of marine invertebrate animals are capable of nitrogen fixation.</title>
        <authorList>
            <person name="Petersen J.M."/>
            <person name="Kemper A."/>
            <person name="Gruber-Vodicka H."/>
            <person name="Cardini U."/>
            <person name="Geest Mvander."/>
            <person name="Kleiner M."/>
            <person name="Bulgheresi S."/>
            <person name="Fussmann M."/>
            <person name="Herbold C."/>
            <person name="Seah B.K.B."/>
            <person name="Antony C.Paul."/>
            <person name="Liu D."/>
            <person name="Belitz A."/>
            <person name="Weber M."/>
        </authorList>
    </citation>
    <scope>NUCLEOTIDE SEQUENCE [LARGE SCALE GENOMIC DNA]</scope>
    <source>
        <strain evidence="2">G_D</strain>
    </source>
</reference>
<dbReference type="AlphaFoldDB" id="A0A1E2UMF6"/>
<keyword evidence="1" id="KW-1133">Transmembrane helix</keyword>
<evidence type="ECO:0008006" key="4">
    <source>
        <dbReference type="Google" id="ProtNLM"/>
    </source>
</evidence>
<dbReference type="OrthoDB" id="5621705at2"/>
<keyword evidence="1" id="KW-0472">Membrane</keyword>
<evidence type="ECO:0000313" key="3">
    <source>
        <dbReference type="Proteomes" id="UP000094849"/>
    </source>
</evidence>
<feature type="transmembrane region" description="Helical" evidence="1">
    <location>
        <begin position="68"/>
        <end position="89"/>
    </location>
</feature>
<feature type="transmembrane region" description="Helical" evidence="1">
    <location>
        <begin position="163"/>
        <end position="193"/>
    </location>
</feature>
<dbReference type="EMBL" id="LVJZ01000003">
    <property type="protein sequence ID" value="ODB95910.1"/>
    <property type="molecule type" value="Genomic_DNA"/>
</dbReference>
<organism evidence="2 3">
    <name type="scientific">Candidatus Thiodiazotropha endoloripes</name>
    <dbReference type="NCBI Taxonomy" id="1818881"/>
    <lineage>
        <taxon>Bacteria</taxon>
        <taxon>Pseudomonadati</taxon>
        <taxon>Pseudomonadota</taxon>
        <taxon>Gammaproteobacteria</taxon>
        <taxon>Chromatiales</taxon>
        <taxon>Sedimenticolaceae</taxon>
        <taxon>Candidatus Thiodiazotropha</taxon>
    </lineage>
</organism>
<feature type="transmembrane region" description="Helical" evidence="1">
    <location>
        <begin position="120"/>
        <end position="143"/>
    </location>
</feature>
<feature type="transmembrane region" description="Helical" evidence="1">
    <location>
        <begin position="44"/>
        <end position="62"/>
    </location>
</feature>
<name>A0A1E2UMF6_9GAMM</name>
<proteinExistence type="predicted"/>
<gene>
    <name evidence="2" type="ORF">A3196_03530</name>
</gene>
<dbReference type="STRING" id="1818881.A3196_03530"/>
<dbReference type="Pfam" id="PF09955">
    <property type="entry name" value="DUF2189"/>
    <property type="match status" value="1"/>
</dbReference>
<protein>
    <recommendedName>
        <fullName evidence="4">DUF2189 domain-containing protein</fullName>
    </recommendedName>
</protein>
<evidence type="ECO:0000313" key="2">
    <source>
        <dbReference type="EMBL" id="ODB95910.1"/>
    </source>
</evidence>